<dbReference type="Proteomes" id="UP000654993">
    <property type="component" value="Unassembled WGS sequence"/>
</dbReference>
<evidence type="ECO:0008006" key="4">
    <source>
        <dbReference type="Google" id="ProtNLM"/>
    </source>
</evidence>
<evidence type="ECO:0000313" key="3">
    <source>
        <dbReference type="Proteomes" id="UP000654993"/>
    </source>
</evidence>
<evidence type="ECO:0000313" key="2">
    <source>
        <dbReference type="EMBL" id="GFR36805.1"/>
    </source>
</evidence>
<gene>
    <name evidence="2" type="primary">yqzF</name>
    <name evidence="2" type="ORF">PRECH8_01010</name>
</gene>
<organism evidence="2 3">
    <name type="scientific">Insulibacter thermoxylanivorax</name>
    <dbReference type="NCBI Taxonomy" id="2749268"/>
    <lineage>
        <taxon>Bacteria</taxon>
        <taxon>Bacillati</taxon>
        <taxon>Bacillota</taxon>
        <taxon>Bacilli</taxon>
        <taxon>Bacillales</taxon>
        <taxon>Paenibacillaceae</taxon>
        <taxon>Insulibacter</taxon>
    </lineage>
</organism>
<reference evidence="2" key="2">
    <citation type="journal article" date="2021" name="Data Brief">
        <title>Draft genome sequence data of the facultative, thermophilic, xylanolytic bacterium Paenibacillus sp. strain DA-C8.</title>
        <authorList>
            <person name="Chhe C."/>
            <person name="Uke A."/>
            <person name="Baramee S."/>
            <person name="Ungkulpasvich U."/>
            <person name="Tachaapaikoon C."/>
            <person name="Pason P."/>
            <person name="Waeonukul R."/>
            <person name="Ratanakhanokchai K."/>
            <person name="Kosugi A."/>
        </authorList>
    </citation>
    <scope>NUCLEOTIDE SEQUENCE</scope>
    <source>
        <strain evidence="2">DA-C8</strain>
    </source>
</reference>
<feature type="transmembrane region" description="Helical" evidence="1">
    <location>
        <begin position="51"/>
        <end position="74"/>
    </location>
</feature>
<dbReference type="Pfam" id="PF11118">
    <property type="entry name" value="DUF2627"/>
    <property type="match status" value="1"/>
</dbReference>
<protein>
    <recommendedName>
        <fullName evidence="4">DUF2627 domain-containing protein</fullName>
    </recommendedName>
</protein>
<reference evidence="2" key="1">
    <citation type="submission" date="2020-08" db="EMBL/GenBank/DDBJ databases">
        <authorList>
            <person name="Uke A."/>
            <person name="Chhe C."/>
            <person name="Baramee S."/>
            <person name="Kosugi A."/>
        </authorList>
    </citation>
    <scope>NUCLEOTIDE SEQUENCE</scope>
    <source>
        <strain evidence="2">DA-C8</strain>
    </source>
</reference>
<dbReference type="InterPro" id="IPR020138">
    <property type="entry name" value="Uncharacterised_YqzF"/>
</dbReference>
<keyword evidence="1" id="KW-1133">Transmembrane helix</keyword>
<comment type="caution">
    <text evidence="2">The sequence shown here is derived from an EMBL/GenBank/DDBJ whole genome shotgun (WGS) entry which is preliminary data.</text>
</comment>
<accession>A0A916Q9R6</accession>
<sequence>MNKLVWQRLIAVLILVIPGFIATWGFKTIRDVLFNYTADAGNEEIIARLDWPMLLLGIAAFFGGVAFVAGWVFYRDRKRNYVAPRFKAKPKKK</sequence>
<keyword evidence="1" id="KW-0472">Membrane</keyword>
<proteinExistence type="predicted"/>
<evidence type="ECO:0000256" key="1">
    <source>
        <dbReference type="SAM" id="Phobius"/>
    </source>
</evidence>
<keyword evidence="1" id="KW-0812">Transmembrane</keyword>
<feature type="transmembrane region" description="Helical" evidence="1">
    <location>
        <begin position="9"/>
        <end position="26"/>
    </location>
</feature>
<dbReference type="RefSeq" id="WP_200965092.1">
    <property type="nucleotide sequence ID" value="NZ_BMAQ01000001.1"/>
</dbReference>
<name>A0A916Q9R6_9BACL</name>
<dbReference type="EMBL" id="BMAQ01000001">
    <property type="protein sequence ID" value="GFR36805.1"/>
    <property type="molecule type" value="Genomic_DNA"/>
</dbReference>
<keyword evidence="3" id="KW-1185">Reference proteome</keyword>
<dbReference type="AlphaFoldDB" id="A0A916Q9R6"/>